<evidence type="ECO:0000313" key="1">
    <source>
        <dbReference type="EMBL" id="ACV37391.1"/>
    </source>
</evidence>
<dbReference type="SUPFAM" id="SSF52833">
    <property type="entry name" value="Thioredoxin-like"/>
    <property type="match status" value="1"/>
</dbReference>
<gene>
    <name evidence="1" type="ordered locus">CAP2UW1_4149</name>
</gene>
<organism evidence="1">
    <name type="scientific">Accumulibacter regalis</name>
    <dbReference type="NCBI Taxonomy" id="522306"/>
    <lineage>
        <taxon>Bacteria</taxon>
        <taxon>Pseudomonadati</taxon>
        <taxon>Pseudomonadota</taxon>
        <taxon>Betaproteobacteria</taxon>
        <taxon>Candidatus Accumulibacter</taxon>
    </lineage>
</organism>
<dbReference type="EMBL" id="CP001715">
    <property type="protein sequence ID" value="ACV37391.1"/>
    <property type="molecule type" value="Genomic_DNA"/>
</dbReference>
<protein>
    <recommendedName>
        <fullName evidence="2">Transmembrane protein</fullName>
    </recommendedName>
</protein>
<dbReference type="STRING" id="522306.CAP2UW1_4149"/>
<dbReference type="HOGENOM" id="CLU_109681_0_0_4"/>
<dbReference type="AlphaFoldDB" id="C7RP94"/>
<dbReference type="eggNOG" id="COG1999">
    <property type="taxonomic scope" value="Bacteria"/>
</dbReference>
<evidence type="ECO:0008006" key="2">
    <source>
        <dbReference type="Google" id="ProtNLM"/>
    </source>
</evidence>
<dbReference type="InterPro" id="IPR036249">
    <property type="entry name" value="Thioredoxin-like_sf"/>
</dbReference>
<proteinExistence type="predicted"/>
<dbReference type="KEGG" id="app:CAP2UW1_4149"/>
<reference evidence="1" key="1">
    <citation type="submission" date="2009-08" db="EMBL/GenBank/DDBJ databases">
        <authorList>
            <consortium name="US DOE Joint Genome Institute"/>
            <person name="Lucas S."/>
            <person name="Copeland A."/>
            <person name="Lapidus A."/>
            <person name="Glavina del Rio T."/>
            <person name="Dalin E."/>
            <person name="Tice H."/>
            <person name="Bruce D."/>
            <person name="Barry K."/>
            <person name="Pitluck S."/>
            <person name="Lowry S."/>
            <person name="Larimer F."/>
            <person name="Land M."/>
            <person name="Hauser L."/>
            <person name="Kyrpides N."/>
            <person name="Ivanova N."/>
            <person name="McMahon K.D."/>
            <person name="Hugenholtz P."/>
        </authorList>
    </citation>
    <scope>NUCLEOTIDE SEQUENCE</scope>
    <source>
        <strain evidence="1">UW-1</strain>
    </source>
</reference>
<reference evidence="1" key="2">
    <citation type="submission" date="2009-09" db="EMBL/GenBank/DDBJ databases">
        <title>Complete sequence of chromosome of Candidatus Accumulibacter phosphatis clade IIA str. UW-1.</title>
        <authorList>
            <consortium name="US DOE Joint Genome Institute"/>
            <person name="Martin H.G."/>
            <person name="Ivanova N."/>
            <person name="Kunin V."/>
            <person name="Warnecke F."/>
            <person name="Barry K."/>
            <person name="He S."/>
            <person name="Salamov A."/>
            <person name="Szeto E."/>
            <person name="Dalin E."/>
            <person name="Pangilinan J.L."/>
            <person name="Lapidus A."/>
            <person name="Lowry S."/>
            <person name="Kyrpides N.C."/>
            <person name="McMahon K.D."/>
            <person name="Hugenholtz P."/>
        </authorList>
    </citation>
    <scope>NUCLEOTIDE SEQUENCE [LARGE SCALE GENOMIC DNA]</scope>
    <source>
        <strain evidence="1">UW-1</strain>
    </source>
</reference>
<accession>C7RP94</accession>
<sequence length="202" mass="22631" precursor="true">MPAMRVATLTPGRRTMLLVTALLALPFAVAFGLYFFEWRPAKLANHGEFIVPPLPLPETGLSLVDGSPLPTADLRRKWTLVMIQTAPCTMACQKDLHQIRQVQVALNKEMVRLRRVLMGSSVTGLRADPALVDVQRSYPDLLIAAPDVGQPGEAWRTILAASGYRFYIIDPLGNVMMRYPQEPEMQGMLRDLERLLKYSWVG</sequence>
<name>C7RP94_ACCRE</name>